<dbReference type="Proteomes" id="UP000314294">
    <property type="component" value="Unassembled WGS sequence"/>
</dbReference>
<gene>
    <name evidence="1" type="ORF">EYF80_015519</name>
</gene>
<name>A0A4Z2I8C4_9TELE</name>
<protein>
    <submittedName>
        <fullName evidence="1">Uncharacterized protein</fullName>
    </submittedName>
</protein>
<reference evidence="1 2" key="1">
    <citation type="submission" date="2019-03" db="EMBL/GenBank/DDBJ databases">
        <title>First draft genome of Liparis tanakae, snailfish: a comprehensive survey of snailfish specific genes.</title>
        <authorList>
            <person name="Kim W."/>
            <person name="Song I."/>
            <person name="Jeong J.-H."/>
            <person name="Kim D."/>
            <person name="Kim S."/>
            <person name="Ryu S."/>
            <person name="Song J.Y."/>
            <person name="Lee S.K."/>
        </authorList>
    </citation>
    <scope>NUCLEOTIDE SEQUENCE [LARGE SCALE GENOMIC DNA]</scope>
    <source>
        <tissue evidence="1">Muscle</tissue>
    </source>
</reference>
<accession>A0A4Z2I8C4</accession>
<comment type="caution">
    <text evidence="1">The sequence shown here is derived from an EMBL/GenBank/DDBJ whole genome shotgun (WGS) entry which is preliminary data.</text>
</comment>
<evidence type="ECO:0000313" key="1">
    <source>
        <dbReference type="EMBL" id="TNN74276.1"/>
    </source>
</evidence>
<keyword evidence="2" id="KW-1185">Reference proteome</keyword>
<sequence length="147" mass="16336">MSTTITSSALTATPRAVLPCYSESNTNIVCEKYYPVPEGQIQPGFEKHFHDFYPGRLCSQLMEDLLVQAEVNVVVEDSEVITILGQLTYWADEDGAFFIAWLSHGSRSIVTAAPQNRLKRIVSRVAPVFSRIHSVRLKAVALLLALL</sequence>
<proteinExistence type="predicted"/>
<dbReference type="EMBL" id="SRLO01000116">
    <property type="protein sequence ID" value="TNN74276.1"/>
    <property type="molecule type" value="Genomic_DNA"/>
</dbReference>
<organism evidence="1 2">
    <name type="scientific">Liparis tanakae</name>
    <name type="common">Tanaka's snailfish</name>
    <dbReference type="NCBI Taxonomy" id="230148"/>
    <lineage>
        <taxon>Eukaryota</taxon>
        <taxon>Metazoa</taxon>
        <taxon>Chordata</taxon>
        <taxon>Craniata</taxon>
        <taxon>Vertebrata</taxon>
        <taxon>Euteleostomi</taxon>
        <taxon>Actinopterygii</taxon>
        <taxon>Neopterygii</taxon>
        <taxon>Teleostei</taxon>
        <taxon>Neoteleostei</taxon>
        <taxon>Acanthomorphata</taxon>
        <taxon>Eupercaria</taxon>
        <taxon>Perciformes</taxon>
        <taxon>Cottioidei</taxon>
        <taxon>Cottales</taxon>
        <taxon>Liparidae</taxon>
        <taxon>Liparis</taxon>
    </lineage>
</organism>
<evidence type="ECO:0000313" key="2">
    <source>
        <dbReference type="Proteomes" id="UP000314294"/>
    </source>
</evidence>
<dbReference type="AlphaFoldDB" id="A0A4Z2I8C4"/>